<dbReference type="AlphaFoldDB" id="A0A927MNM3"/>
<dbReference type="CDD" id="cd06171">
    <property type="entry name" value="Sigma70_r4"/>
    <property type="match status" value="1"/>
</dbReference>
<dbReference type="GO" id="GO:0006352">
    <property type="term" value="P:DNA-templated transcription initiation"/>
    <property type="evidence" value="ECO:0007669"/>
    <property type="project" value="InterPro"/>
</dbReference>
<dbReference type="GO" id="GO:0016987">
    <property type="term" value="F:sigma factor activity"/>
    <property type="evidence" value="ECO:0007669"/>
    <property type="project" value="UniProtKB-KW"/>
</dbReference>
<keyword evidence="8" id="KW-1185">Reference proteome</keyword>
<dbReference type="PROSITE" id="PS50126">
    <property type="entry name" value="S1"/>
    <property type="match status" value="1"/>
</dbReference>
<organism evidence="7 8">
    <name type="scientific">Actinopolymorpha pittospori</name>
    <dbReference type="NCBI Taxonomy" id="648752"/>
    <lineage>
        <taxon>Bacteria</taxon>
        <taxon>Bacillati</taxon>
        <taxon>Actinomycetota</taxon>
        <taxon>Actinomycetes</taxon>
        <taxon>Propionibacteriales</taxon>
        <taxon>Actinopolymorphaceae</taxon>
        <taxon>Actinopolymorpha</taxon>
    </lineage>
</organism>
<evidence type="ECO:0000256" key="1">
    <source>
        <dbReference type="ARBA" id="ARBA00010641"/>
    </source>
</evidence>
<dbReference type="InterPro" id="IPR036388">
    <property type="entry name" value="WH-like_DNA-bd_sf"/>
</dbReference>
<keyword evidence="3" id="KW-0731">Sigma factor</keyword>
<comment type="caution">
    <text evidence="7">The sequence shown here is derived from an EMBL/GenBank/DDBJ whole genome shotgun (WGS) entry which is preliminary data.</text>
</comment>
<evidence type="ECO:0000256" key="5">
    <source>
        <dbReference type="ARBA" id="ARBA00023163"/>
    </source>
</evidence>
<evidence type="ECO:0000259" key="6">
    <source>
        <dbReference type="PROSITE" id="PS50126"/>
    </source>
</evidence>
<dbReference type="EMBL" id="JADBEM010000001">
    <property type="protein sequence ID" value="MBE1603209.1"/>
    <property type="molecule type" value="Genomic_DNA"/>
</dbReference>
<dbReference type="InterPro" id="IPR013249">
    <property type="entry name" value="RNA_pol_sigma70_r4_t2"/>
</dbReference>
<dbReference type="InterPro" id="IPR014284">
    <property type="entry name" value="RNA_pol_sigma-70_dom"/>
</dbReference>
<keyword evidence="2" id="KW-0805">Transcription regulation</keyword>
<proteinExistence type="inferred from homology"/>
<dbReference type="Gene3D" id="1.10.10.10">
    <property type="entry name" value="Winged helix-like DNA-binding domain superfamily/Winged helix DNA-binding domain"/>
    <property type="match status" value="1"/>
</dbReference>
<dbReference type="PANTHER" id="PTHR43133">
    <property type="entry name" value="RNA POLYMERASE ECF-TYPE SIGMA FACTO"/>
    <property type="match status" value="1"/>
</dbReference>
<dbReference type="InterPro" id="IPR003029">
    <property type="entry name" value="S1_domain"/>
</dbReference>
<dbReference type="SUPFAM" id="SSF88659">
    <property type="entry name" value="Sigma3 and sigma4 domains of RNA polymerase sigma factors"/>
    <property type="match status" value="1"/>
</dbReference>
<evidence type="ECO:0000256" key="2">
    <source>
        <dbReference type="ARBA" id="ARBA00023015"/>
    </source>
</evidence>
<dbReference type="Pfam" id="PF00575">
    <property type="entry name" value="S1"/>
    <property type="match status" value="1"/>
</dbReference>
<comment type="similarity">
    <text evidence="1">Belongs to the sigma-70 factor family. ECF subfamily.</text>
</comment>
<evidence type="ECO:0000256" key="3">
    <source>
        <dbReference type="ARBA" id="ARBA00023082"/>
    </source>
</evidence>
<dbReference type="InterPro" id="IPR013325">
    <property type="entry name" value="RNA_pol_sigma_r2"/>
</dbReference>
<dbReference type="InterPro" id="IPR012340">
    <property type="entry name" value="NA-bd_OB-fold"/>
</dbReference>
<dbReference type="Gene3D" id="1.10.1740.10">
    <property type="match status" value="1"/>
</dbReference>
<evidence type="ECO:0000256" key="4">
    <source>
        <dbReference type="ARBA" id="ARBA00023125"/>
    </source>
</evidence>
<evidence type="ECO:0000313" key="8">
    <source>
        <dbReference type="Proteomes" id="UP000638648"/>
    </source>
</evidence>
<keyword evidence="4" id="KW-0238">DNA-binding</keyword>
<protein>
    <submittedName>
        <fullName evidence="7">RNA polymerase sigma factor (Sigma-70 family)</fullName>
    </submittedName>
</protein>
<dbReference type="Proteomes" id="UP000638648">
    <property type="component" value="Unassembled WGS sequence"/>
</dbReference>
<reference evidence="7" key="1">
    <citation type="submission" date="2020-10" db="EMBL/GenBank/DDBJ databases">
        <title>Sequencing the genomes of 1000 actinobacteria strains.</title>
        <authorList>
            <person name="Klenk H.-P."/>
        </authorList>
    </citation>
    <scope>NUCLEOTIDE SEQUENCE</scope>
    <source>
        <strain evidence="7">DSM 45354</strain>
    </source>
</reference>
<gene>
    <name evidence="7" type="ORF">HEB94_000057</name>
</gene>
<dbReference type="Pfam" id="PF08281">
    <property type="entry name" value="Sigma70_r4_2"/>
    <property type="match status" value="1"/>
</dbReference>
<dbReference type="PANTHER" id="PTHR43133:SF50">
    <property type="entry name" value="ECF RNA POLYMERASE SIGMA FACTOR SIGM"/>
    <property type="match status" value="1"/>
</dbReference>
<dbReference type="InterPro" id="IPR039425">
    <property type="entry name" value="RNA_pol_sigma-70-like"/>
</dbReference>
<sequence length="338" mass="37535">MSFHDAFTPLLSRSRRLAYRLLGDDDAARDVACEALARLLEHWDSLGHDLDHCTAWTLRVTRNLAVDVLRRRARERELSEPVLHVADTGSELLLRMAILDAVRGLPERQRRVIALRYLLDQSQADVARALGVTPGTVATHASRALSSLRAALEKSGIRPYPPRERTERSAVKVTSMEQVVGLIGTDQPVTAHITGRQAPLVFIADIGVPAVYRPRGQRPPRWGEKSPDTLIGAEFDCVVLDVDDEYHPVITDALTGEAAERFNRRQEEVSELRVGQRFTGRVAQVLRFGALVDFANLRGLIHVSDLDPAVPLTSGQAVQVEVSRIDPRLARVNLRIAQ</sequence>
<dbReference type="GO" id="GO:0003677">
    <property type="term" value="F:DNA binding"/>
    <property type="evidence" value="ECO:0007669"/>
    <property type="project" value="UniProtKB-KW"/>
</dbReference>
<dbReference type="Pfam" id="PF04542">
    <property type="entry name" value="Sigma70_r2"/>
    <property type="match status" value="1"/>
</dbReference>
<dbReference type="SUPFAM" id="SSF50249">
    <property type="entry name" value="Nucleic acid-binding proteins"/>
    <property type="match status" value="1"/>
</dbReference>
<accession>A0A927MNM3</accession>
<keyword evidence="5" id="KW-0804">Transcription</keyword>
<dbReference type="RefSeq" id="WP_238361834.1">
    <property type="nucleotide sequence ID" value="NZ_BAABJL010000055.1"/>
</dbReference>
<dbReference type="NCBIfam" id="TIGR02937">
    <property type="entry name" value="sigma70-ECF"/>
    <property type="match status" value="1"/>
</dbReference>
<evidence type="ECO:0000313" key="7">
    <source>
        <dbReference type="EMBL" id="MBE1603209.1"/>
    </source>
</evidence>
<dbReference type="InterPro" id="IPR007627">
    <property type="entry name" value="RNA_pol_sigma70_r2"/>
</dbReference>
<dbReference type="InterPro" id="IPR013324">
    <property type="entry name" value="RNA_pol_sigma_r3/r4-like"/>
</dbReference>
<dbReference type="SUPFAM" id="SSF88946">
    <property type="entry name" value="Sigma2 domain of RNA polymerase sigma factors"/>
    <property type="match status" value="1"/>
</dbReference>
<dbReference type="Gene3D" id="2.40.50.140">
    <property type="entry name" value="Nucleic acid-binding proteins"/>
    <property type="match status" value="1"/>
</dbReference>
<name>A0A927MNM3_9ACTN</name>
<feature type="domain" description="S1 motif" evidence="6">
    <location>
        <begin position="275"/>
        <end position="337"/>
    </location>
</feature>
<dbReference type="SMART" id="SM00316">
    <property type="entry name" value="S1"/>
    <property type="match status" value="1"/>
</dbReference>